<dbReference type="InterPro" id="IPR043504">
    <property type="entry name" value="Peptidase_S1_PA_chymotrypsin"/>
</dbReference>
<accession>A0A1B6LKD8</accession>
<dbReference type="GO" id="GO:0004252">
    <property type="term" value="F:serine-type endopeptidase activity"/>
    <property type="evidence" value="ECO:0007669"/>
    <property type="project" value="InterPro"/>
</dbReference>
<keyword evidence="2" id="KW-0378">Hydrolase</keyword>
<keyword evidence="1" id="KW-0645">Protease</keyword>
<dbReference type="PANTHER" id="PTHR24276:SF97">
    <property type="entry name" value="GH13245P2-RELATED"/>
    <property type="match status" value="1"/>
</dbReference>
<name>A0A1B6LKD8_9HEMI</name>
<dbReference type="PANTHER" id="PTHR24276">
    <property type="entry name" value="POLYSERASE-RELATED"/>
    <property type="match status" value="1"/>
</dbReference>
<gene>
    <name evidence="7" type="ORF">g.32049</name>
</gene>
<sequence length="157" mass="16555">YHPKYDPNTSPLDYQYGLIQISGKFKWSSKTKAVKLAKKNPKPNTKVVVSGYGDSSSNGALLQGTMSWQTTKTCTAAVASLGVTYTSRMACAYNKGKVTLCPGDAGDPFVAKNALYGVALVVAGDVCASDAGLTIMADIPVVAPWIKKVTGAKLEDE</sequence>
<feature type="non-terminal residue" evidence="7">
    <location>
        <position position="1"/>
    </location>
</feature>
<dbReference type="InterPro" id="IPR001254">
    <property type="entry name" value="Trypsin_dom"/>
</dbReference>
<evidence type="ECO:0000256" key="5">
    <source>
        <dbReference type="ARBA" id="ARBA00023157"/>
    </source>
</evidence>
<dbReference type="Gene3D" id="2.40.10.10">
    <property type="entry name" value="Trypsin-like serine proteases"/>
    <property type="match status" value="1"/>
</dbReference>
<evidence type="ECO:0000256" key="3">
    <source>
        <dbReference type="ARBA" id="ARBA00022825"/>
    </source>
</evidence>
<evidence type="ECO:0000256" key="4">
    <source>
        <dbReference type="ARBA" id="ARBA00023145"/>
    </source>
</evidence>
<proteinExistence type="predicted"/>
<dbReference type="Pfam" id="PF00089">
    <property type="entry name" value="Trypsin"/>
    <property type="match status" value="1"/>
</dbReference>
<keyword evidence="3" id="KW-0720">Serine protease</keyword>
<dbReference type="InterPro" id="IPR009003">
    <property type="entry name" value="Peptidase_S1_PA"/>
</dbReference>
<protein>
    <recommendedName>
        <fullName evidence="6">Peptidase S1 domain-containing protein</fullName>
    </recommendedName>
</protein>
<evidence type="ECO:0000259" key="6">
    <source>
        <dbReference type="PROSITE" id="PS50240"/>
    </source>
</evidence>
<dbReference type="PROSITE" id="PS50240">
    <property type="entry name" value="TRYPSIN_DOM"/>
    <property type="match status" value="1"/>
</dbReference>
<evidence type="ECO:0000256" key="1">
    <source>
        <dbReference type="ARBA" id="ARBA00022670"/>
    </source>
</evidence>
<reference evidence="7" key="1">
    <citation type="submission" date="2015-11" db="EMBL/GenBank/DDBJ databases">
        <title>De novo transcriptome assembly of four potential Pierce s Disease insect vectors from Arizona vineyards.</title>
        <authorList>
            <person name="Tassone E.E."/>
        </authorList>
    </citation>
    <scope>NUCLEOTIDE SEQUENCE</scope>
</reference>
<keyword evidence="4" id="KW-0865">Zymogen</keyword>
<dbReference type="SUPFAM" id="SSF50494">
    <property type="entry name" value="Trypsin-like serine proteases"/>
    <property type="match status" value="1"/>
</dbReference>
<evidence type="ECO:0000313" key="7">
    <source>
        <dbReference type="EMBL" id="JAT24150.1"/>
    </source>
</evidence>
<dbReference type="EMBL" id="GEBQ01015827">
    <property type="protein sequence ID" value="JAT24150.1"/>
    <property type="molecule type" value="Transcribed_RNA"/>
</dbReference>
<feature type="domain" description="Peptidase S1" evidence="6">
    <location>
        <begin position="1"/>
        <end position="151"/>
    </location>
</feature>
<keyword evidence="5" id="KW-1015">Disulfide bond</keyword>
<dbReference type="AlphaFoldDB" id="A0A1B6LKD8"/>
<organism evidence="7">
    <name type="scientific">Graphocephala atropunctata</name>
    <dbReference type="NCBI Taxonomy" id="36148"/>
    <lineage>
        <taxon>Eukaryota</taxon>
        <taxon>Metazoa</taxon>
        <taxon>Ecdysozoa</taxon>
        <taxon>Arthropoda</taxon>
        <taxon>Hexapoda</taxon>
        <taxon>Insecta</taxon>
        <taxon>Pterygota</taxon>
        <taxon>Neoptera</taxon>
        <taxon>Paraneoptera</taxon>
        <taxon>Hemiptera</taxon>
        <taxon>Auchenorrhyncha</taxon>
        <taxon>Membracoidea</taxon>
        <taxon>Cicadellidae</taxon>
        <taxon>Cicadellinae</taxon>
        <taxon>Cicadellini</taxon>
        <taxon>Graphocephala</taxon>
    </lineage>
</organism>
<dbReference type="GO" id="GO:0006508">
    <property type="term" value="P:proteolysis"/>
    <property type="evidence" value="ECO:0007669"/>
    <property type="project" value="UniProtKB-KW"/>
</dbReference>
<dbReference type="InterPro" id="IPR050430">
    <property type="entry name" value="Peptidase_S1"/>
</dbReference>
<evidence type="ECO:0000256" key="2">
    <source>
        <dbReference type="ARBA" id="ARBA00022801"/>
    </source>
</evidence>